<feature type="binding site" evidence="6">
    <location>
        <position position="174"/>
    </location>
    <ligand>
        <name>ATP</name>
        <dbReference type="ChEBI" id="CHEBI:30616"/>
    </ligand>
</feature>
<dbReference type="InterPro" id="IPR011009">
    <property type="entry name" value="Kinase-like_dom_sf"/>
</dbReference>
<evidence type="ECO:0000256" key="7">
    <source>
        <dbReference type="SAM" id="MobiDB-lite"/>
    </source>
</evidence>
<evidence type="ECO:0000256" key="6">
    <source>
        <dbReference type="PROSITE-ProRule" id="PRU10141"/>
    </source>
</evidence>
<dbReference type="Gramene" id="Psat02G0405400-T1">
    <property type="protein sequence ID" value="KAI5438163.1"/>
    <property type="gene ID" value="KIW84_024054"/>
</dbReference>
<reference evidence="8 9" key="1">
    <citation type="journal article" date="2022" name="Nat. Genet.">
        <title>Improved pea reference genome and pan-genome highlight genomic features and evolutionary characteristics.</title>
        <authorList>
            <person name="Yang T."/>
            <person name="Liu R."/>
            <person name="Luo Y."/>
            <person name="Hu S."/>
            <person name="Wang D."/>
            <person name="Wang C."/>
            <person name="Pandey M.K."/>
            <person name="Ge S."/>
            <person name="Xu Q."/>
            <person name="Li N."/>
            <person name="Li G."/>
            <person name="Huang Y."/>
            <person name="Saxena R.K."/>
            <person name="Ji Y."/>
            <person name="Li M."/>
            <person name="Yan X."/>
            <person name="He Y."/>
            <person name="Liu Y."/>
            <person name="Wang X."/>
            <person name="Xiang C."/>
            <person name="Varshney R.K."/>
            <person name="Ding H."/>
            <person name="Gao S."/>
            <person name="Zong X."/>
        </authorList>
    </citation>
    <scope>NUCLEOTIDE SEQUENCE [LARGE SCALE GENOMIC DNA]</scope>
    <source>
        <strain evidence="8 9">cv. Zhongwan 6</strain>
    </source>
</reference>
<evidence type="ECO:0000256" key="4">
    <source>
        <dbReference type="ARBA" id="ARBA00022777"/>
    </source>
</evidence>
<comment type="caution">
    <text evidence="8">The sequence shown here is derived from an EMBL/GenBank/DDBJ whole genome shotgun (WGS) entry which is preliminary data.</text>
</comment>
<dbReference type="Proteomes" id="UP001058974">
    <property type="component" value="Chromosome 2"/>
</dbReference>
<evidence type="ECO:0000256" key="3">
    <source>
        <dbReference type="ARBA" id="ARBA00022741"/>
    </source>
</evidence>
<evidence type="ECO:0000256" key="5">
    <source>
        <dbReference type="ARBA" id="ARBA00022840"/>
    </source>
</evidence>
<dbReference type="GO" id="GO:0005524">
    <property type="term" value="F:ATP binding"/>
    <property type="evidence" value="ECO:0007669"/>
    <property type="project" value="UniProtKB-UniRule"/>
</dbReference>
<gene>
    <name evidence="8" type="ORF">KIW84_024054</name>
</gene>
<dbReference type="InterPro" id="IPR017441">
    <property type="entry name" value="Protein_kinase_ATP_BS"/>
</dbReference>
<organism evidence="8 9">
    <name type="scientific">Pisum sativum</name>
    <name type="common">Garden pea</name>
    <name type="synonym">Lathyrus oleraceus</name>
    <dbReference type="NCBI Taxonomy" id="3888"/>
    <lineage>
        <taxon>Eukaryota</taxon>
        <taxon>Viridiplantae</taxon>
        <taxon>Streptophyta</taxon>
        <taxon>Embryophyta</taxon>
        <taxon>Tracheophyta</taxon>
        <taxon>Spermatophyta</taxon>
        <taxon>Magnoliopsida</taxon>
        <taxon>eudicotyledons</taxon>
        <taxon>Gunneridae</taxon>
        <taxon>Pentapetalae</taxon>
        <taxon>rosids</taxon>
        <taxon>fabids</taxon>
        <taxon>Fabales</taxon>
        <taxon>Fabaceae</taxon>
        <taxon>Papilionoideae</taxon>
        <taxon>50 kb inversion clade</taxon>
        <taxon>NPAAA clade</taxon>
        <taxon>Hologalegina</taxon>
        <taxon>IRL clade</taxon>
        <taxon>Fabeae</taxon>
        <taxon>Lathyrus</taxon>
    </lineage>
</organism>
<name>A0A9D4YEM0_PEA</name>
<dbReference type="PANTHER" id="PTHR47983">
    <property type="entry name" value="PTO-INTERACTING PROTEIN 1-LIKE"/>
    <property type="match status" value="1"/>
</dbReference>
<evidence type="ECO:0000313" key="8">
    <source>
        <dbReference type="EMBL" id="KAI5438163.1"/>
    </source>
</evidence>
<evidence type="ECO:0008006" key="10">
    <source>
        <dbReference type="Google" id="ProtNLM"/>
    </source>
</evidence>
<evidence type="ECO:0000256" key="1">
    <source>
        <dbReference type="ARBA" id="ARBA00022553"/>
    </source>
</evidence>
<evidence type="ECO:0000313" key="9">
    <source>
        <dbReference type="Proteomes" id="UP001058974"/>
    </source>
</evidence>
<feature type="region of interest" description="Disordered" evidence="7">
    <location>
        <begin position="1"/>
        <end position="42"/>
    </location>
</feature>
<accession>A0A9D4YEM0</accession>
<evidence type="ECO:0000256" key="2">
    <source>
        <dbReference type="ARBA" id="ARBA00022679"/>
    </source>
</evidence>
<proteinExistence type="predicted"/>
<dbReference type="AlphaFoldDB" id="A0A9D4YEM0"/>
<keyword evidence="2" id="KW-0808">Transferase</keyword>
<dbReference type="Gene3D" id="3.30.200.20">
    <property type="entry name" value="Phosphorylase Kinase, domain 1"/>
    <property type="match status" value="1"/>
</dbReference>
<dbReference type="SUPFAM" id="SSF56112">
    <property type="entry name" value="Protein kinase-like (PK-like)"/>
    <property type="match status" value="1"/>
</dbReference>
<keyword evidence="1" id="KW-0597">Phosphoprotein</keyword>
<dbReference type="GO" id="GO:0016301">
    <property type="term" value="F:kinase activity"/>
    <property type="evidence" value="ECO:0007669"/>
    <property type="project" value="UniProtKB-KW"/>
</dbReference>
<keyword evidence="4" id="KW-0418">Kinase</keyword>
<dbReference type="InterPro" id="IPR052101">
    <property type="entry name" value="Plant_StressResp_Kinase"/>
</dbReference>
<dbReference type="PANTHER" id="PTHR47983:SF49">
    <property type="entry name" value="RECEPTOR-LIKE CYTOPLASMIC KINASE 1"/>
    <property type="match status" value="1"/>
</dbReference>
<protein>
    <recommendedName>
        <fullName evidence="10">Protein kinase domain-containing protein</fullName>
    </recommendedName>
</protein>
<sequence>MTGESPPCVIYPKGGKGNARSKPGERKGKDKVSQPNLGFGSRLYEGKGLPSEHGLKKEDTSCVKGEWAMCSRPSSRCRSSLNRVLGSYLFAIGRTTCHKIGDARKGNSSYHGRHTVVTVPRPINLQPISVPSITVDELKSVTDNFGSKSFLGEGAYGKVYRATLKTGREVAIKKLDSSKQPDQEFLSQTRPESSLIYLSSSYSDVACHKVNKWCLLWMTKMGT</sequence>
<dbReference type="PROSITE" id="PS00107">
    <property type="entry name" value="PROTEIN_KINASE_ATP"/>
    <property type="match status" value="1"/>
</dbReference>
<keyword evidence="5 6" id="KW-0067">ATP-binding</keyword>
<dbReference type="EMBL" id="JAMSHJ010000002">
    <property type="protein sequence ID" value="KAI5438163.1"/>
    <property type="molecule type" value="Genomic_DNA"/>
</dbReference>
<keyword evidence="3 6" id="KW-0547">Nucleotide-binding</keyword>
<feature type="compositionally biased region" description="Basic and acidic residues" evidence="7">
    <location>
        <begin position="22"/>
        <end position="32"/>
    </location>
</feature>
<keyword evidence="9" id="KW-1185">Reference proteome</keyword>